<keyword evidence="5" id="KW-1185">Reference proteome</keyword>
<reference evidence="3 4" key="1">
    <citation type="submission" date="2019-06" db="EMBL/GenBank/DDBJ databases">
        <title>Complete genome sequence of Helicobacter suis SNTW101c.</title>
        <authorList>
            <person name="Rimbara E."/>
            <person name="Suzuki M."/>
            <person name="Matsui H."/>
            <person name="Nakamura M."/>
            <person name="Mori S."/>
            <person name="Shibayama K."/>
        </authorList>
    </citation>
    <scope>NUCLEOTIDE SEQUENCE [LARGE SCALE GENOMIC DNA]</scope>
    <source>
        <strain evidence="3 4">SNTW101c</strain>
    </source>
</reference>
<dbReference type="Proteomes" id="UP000317935">
    <property type="component" value="Chromosome"/>
</dbReference>
<accession>A0A6J4CYI2</accession>
<evidence type="ECO:0000313" key="2">
    <source>
        <dbReference type="EMBL" id="BCD46239.1"/>
    </source>
</evidence>
<feature type="coiled-coil region" evidence="1">
    <location>
        <begin position="11"/>
        <end position="45"/>
    </location>
</feature>
<sequence>MGFWTNWEKKFNDLLIEYNNLLKQHEKLERELTELKAKKAESRAFFCQTKRTRERRTRKEIS</sequence>
<evidence type="ECO:0000313" key="3">
    <source>
        <dbReference type="EMBL" id="BCD70578.1"/>
    </source>
</evidence>
<name>A0A6J4CYI2_9HELI</name>
<evidence type="ECO:0000313" key="4">
    <source>
        <dbReference type="Proteomes" id="UP000317935"/>
    </source>
</evidence>
<evidence type="ECO:0000256" key="1">
    <source>
        <dbReference type="SAM" id="Coils"/>
    </source>
</evidence>
<dbReference type="EMBL" id="AP023036">
    <property type="protein sequence ID" value="BCD46239.1"/>
    <property type="molecule type" value="Genomic_DNA"/>
</dbReference>
<proteinExistence type="predicted"/>
<gene>
    <name evidence="2" type="ORF">NHP190020_12780</name>
    <name evidence="3" type="ORF">SNTW_12230</name>
</gene>
<evidence type="ECO:0000313" key="5">
    <source>
        <dbReference type="Proteomes" id="UP000509742"/>
    </source>
</evidence>
<dbReference type="EMBL" id="AP019774">
    <property type="protein sequence ID" value="BCD70578.1"/>
    <property type="molecule type" value="Genomic_DNA"/>
</dbReference>
<keyword evidence="1" id="KW-0175">Coiled coil</keyword>
<dbReference type="Proteomes" id="UP000509742">
    <property type="component" value="Chromosome"/>
</dbReference>
<organism evidence="3 4">
    <name type="scientific">Helicobacter suis</name>
    <dbReference type="NCBI Taxonomy" id="104628"/>
    <lineage>
        <taxon>Bacteria</taxon>
        <taxon>Pseudomonadati</taxon>
        <taxon>Campylobacterota</taxon>
        <taxon>Epsilonproteobacteria</taxon>
        <taxon>Campylobacterales</taxon>
        <taxon>Helicobacteraceae</taxon>
        <taxon>Helicobacter</taxon>
    </lineage>
</organism>
<reference evidence="2 5" key="2">
    <citation type="submission" date="2020-04" db="EMBL/GenBank/DDBJ databases">
        <title>Genomic analysis of gastric non-Helicobacter pylori Helicobacters isolated in Japan.</title>
        <authorList>
            <person name="Suzuki M."/>
            <person name="Rimbara E."/>
        </authorList>
    </citation>
    <scope>NUCLEOTIDE SEQUENCE [LARGE SCALE GENOMIC DNA]</scope>
    <source>
        <strain evidence="2 5">NHP19-0020</strain>
    </source>
</reference>
<dbReference type="AlphaFoldDB" id="A0A6J4CYI2"/>
<protein>
    <submittedName>
        <fullName evidence="3">Uncharacterized protein</fullName>
    </submittedName>
</protein>